<evidence type="ECO:0000313" key="2">
    <source>
        <dbReference type="EMBL" id="SFC20305.1"/>
    </source>
</evidence>
<accession>A0A1I1H9B7</accession>
<dbReference type="RefSeq" id="WP_175541288.1">
    <property type="nucleotide sequence ID" value="NZ_FOLM01000002.1"/>
</dbReference>
<reference evidence="2 3" key="1">
    <citation type="submission" date="2016-10" db="EMBL/GenBank/DDBJ databases">
        <authorList>
            <person name="de Groot N.N."/>
        </authorList>
    </citation>
    <scope>NUCLEOTIDE SEQUENCE [LARGE SCALE GENOMIC DNA]</scope>
    <source>
        <strain evidence="2 3">CGMCC 4.5739</strain>
    </source>
</reference>
<dbReference type="EMBL" id="FOLM01000002">
    <property type="protein sequence ID" value="SFC20305.1"/>
    <property type="molecule type" value="Genomic_DNA"/>
</dbReference>
<keyword evidence="3" id="KW-1185">Reference proteome</keyword>
<gene>
    <name evidence="2" type="ORF">SAMN05421773_102296</name>
</gene>
<evidence type="ECO:0000256" key="1">
    <source>
        <dbReference type="SAM" id="MobiDB-lite"/>
    </source>
</evidence>
<proteinExistence type="predicted"/>
<dbReference type="AlphaFoldDB" id="A0A1I1H9B7"/>
<dbReference type="STRING" id="910347.SAMN05421773_102296"/>
<name>A0A1I1H9B7_9ACTN</name>
<protein>
    <submittedName>
        <fullName evidence="2">Uncharacterized protein</fullName>
    </submittedName>
</protein>
<dbReference type="Proteomes" id="UP000199207">
    <property type="component" value="Unassembled WGS sequence"/>
</dbReference>
<feature type="region of interest" description="Disordered" evidence="1">
    <location>
        <begin position="1"/>
        <end position="53"/>
    </location>
</feature>
<organism evidence="2 3">
    <name type="scientific">Streptomyces aidingensis</name>
    <dbReference type="NCBI Taxonomy" id="910347"/>
    <lineage>
        <taxon>Bacteria</taxon>
        <taxon>Bacillati</taxon>
        <taxon>Actinomycetota</taxon>
        <taxon>Actinomycetes</taxon>
        <taxon>Kitasatosporales</taxon>
        <taxon>Streptomycetaceae</taxon>
        <taxon>Streptomyces</taxon>
    </lineage>
</organism>
<evidence type="ECO:0000313" key="3">
    <source>
        <dbReference type="Proteomes" id="UP000199207"/>
    </source>
</evidence>
<sequence>MPEESKPKMPLTEDVLADPEASTDPAAAGSLEDPQVPTKPKGDNPEPDDHYTS</sequence>
<feature type="compositionally biased region" description="Basic and acidic residues" evidence="1">
    <location>
        <begin position="40"/>
        <end position="53"/>
    </location>
</feature>